<dbReference type="Proteomes" id="UP001150925">
    <property type="component" value="Unassembled WGS sequence"/>
</dbReference>
<dbReference type="AlphaFoldDB" id="A0A9W8AUS8"/>
<protein>
    <recommendedName>
        <fullName evidence="2">mRNA stability protein</fullName>
    </recommendedName>
</protein>
<dbReference type="OrthoDB" id="5949865at2759"/>
<evidence type="ECO:0000256" key="1">
    <source>
        <dbReference type="ARBA" id="ARBA00010520"/>
    </source>
</evidence>
<evidence type="ECO:0000256" key="3">
    <source>
        <dbReference type="SAM" id="MobiDB-lite"/>
    </source>
</evidence>
<feature type="compositionally biased region" description="Basic and acidic residues" evidence="3">
    <location>
        <begin position="309"/>
        <end position="328"/>
    </location>
</feature>
<comment type="function">
    <text evidence="2">Plays an essential role in initiation of the G0 program by preventing the degradation of specific nutrient-regulated mRNAs via the 5'-3' mRNA decay pathway.</text>
</comment>
<evidence type="ECO:0000313" key="4">
    <source>
        <dbReference type="EMBL" id="KAJ1969953.1"/>
    </source>
</evidence>
<feature type="region of interest" description="Disordered" evidence="3">
    <location>
        <begin position="232"/>
        <end position="328"/>
    </location>
</feature>
<sequence>MTNVTITTNFGCITNLKSSIWQVLPPRPVASRNCARVNPCATVVLKFGVDTAIHKCGSSCSIPPELVPVLASHVDGVVAAKETCHEKFNQVENTAGDEKLLNWLASKGPFRLSLSVTMLAQASPSKDTLETQVLGLLEHMVCQYLPVTYPQIFSAFYFENKNPTVTLTHPVCVVSTCVEKAYLTAAKLSEEEKKMFRLYGKLPNRKDLVNNTIKERKYFDSGDYVLSKVGKNTQPVGEQHPSPETIPHQNPALLPTPPQADKLTLPTGKESQHVRENSVTSGMISPSKITPPVTPGDKAQPQLIPQPLKTDDASKVDPSPVEDKSVHQ</sequence>
<evidence type="ECO:0000256" key="2">
    <source>
        <dbReference type="RuleBase" id="RU363120"/>
    </source>
</evidence>
<feature type="compositionally biased region" description="Polar residues" evidence="3">
    <location>
        <begin position="277"/>
        <end position="288"/>
    </location>
</feature>
<dbReference type="EMBL" id="JANBPY010000012">
    <property type="protein sequence ID" value="KAJ1969953.1"/>
    <property type="molecule type" value="Genomic_DNA"/>
</dbReference>
<proteinExistence type="inferred from homology"/>
<dbReference type="Pfam" id="PF04667">
    <property type="entry name" value="Endosulfine"/>
    <property type="match status" value="1"/>
</dbReference>
<comment type="similarity">
    <text evidence="1 2">Belongs to the endosulfine family.</text>
</comment>
<accession>A0A9W8AUS8</accession>
<reference evidence="4" key="1">
    <citation type="submission" date="2022-07" db="EMBL/GenBank/DDBJ databases">
        <title>Phylogenomic reconstructions and comparative analyses of Kickxellomycotina fungi.</title>
        <authorList>
            <person name="Reynolds N.K."/>
            <person name="Stajich J.E."/>
            <person name="Barry K."/>
            <person name="Grigoriev I.V."/>
            <person name="Crous P."/>
            <person name="Smith M.E."/>
        </authorList>
    </citation>
    <scope>NUCLEOTIDE SEQUENCE</scope>
    <source>
        <strain evidence="4">RSA 1196</strain>
    </source>
</reference>
<gene>
    <name evidence="4" type="ORF">IWQ62_000294</name>
</gene>
<comment type="caution">
    <text evidence="4">The sequence shown here is derived from an EMBL/GenBank/DDBJ whole genome shotgun (WGS) entry which is preliminary data.</text>
</comment>
<dbReference type="InterPro" id="IPR006760">
    <property type="entry name" value="Endosulphine"/>
</dbReference>
<evidence type="ECO:0000313" key="5">
    <source>
        <dbReference type="Proteomes" id="UP001150925"/>
    </source>
</evidence>
<organism evidence="4 5">
    <name type="scientific">Dispira parvispora</name>
    <dbReference type="NCBI Taxonomy" id="1520584"/>
    <lineage>
        <taxon>Eukaryota</taxon>
        <taxon>Fungi</taxon>
        <taxon>Fungi incertae sedis</taxon>
        <taxon>Zoopagomycota</taxon>
        <taxon>Kickxellomycotina</taxon>
        <taxon>Dimargaritomycetes</taxon>
        <taxon>Dimargaritales</taxon>
        <taxon>Dimargaritaceae</taxon>
        <taxon>Dispira</taxon>
    </lineage>
</organism>
<keyword evidence="5" id="KW-1185">Reference proteome</keyword>
<name>A0A9W8AUS8_9FUNG</name>